<keyword evidence="2" id="KW-1185">Reference proteome</keyword>
<dbReference type="Proteomes" id="UP000299102">
    <property type="component" value="Unassembled WGS sequence"/>
</dbReference>
<evidence type="ECO:0000313" key="1">
    <source>
        <dbReference type="EMBL" id="GBP84026.1"/>
    </source>
</evidence>
<sequence>MLIHVAGKRLPPSSPAKSRTTPRVVAILCLLLTFPSAREPASLVKAVQTHYTGSRDKRRRDVWTTFPAFPWEGAVSSSNDFILYNLLLAWVLRTTRADRIIVIVNRITPPGGEDNVGWR</sequence>
<comment type="caution">
    <text evidence="1">The sequence shown here is derived from an EMBL/GenBank/DDBJ whole genome shotgun (WGS) entry which is preliminary data.</text>
</comment>
<evidence type="ECO:0000313" key="2">
    <source>
        <dbReference type="Proteomes" id="UP000299102"/>
    </source>
</evidence>
<proteinExistence type="predicted"/>
<gene>
    <name evidence="1" type="ORF">EVAR_56874_1</name>
</gene>
<name>A0A4C1Z605_EUMVA</name>
<organism evidence="1 2">
    <name type="scientific">Eumeta variegata</name>
    <name type="common">Bagworm moth</name>
    <name type="synonym">Eumeta japonica</name>
    <dbReference type="NCBI Taxonomy" id="151549"/>
    <lineage>
        <taxon>Eukaryota</taxon>
        <taxon>Metazoa</taxon>
        <taxon>Ecdysozoa</taxon>
        <taxon>Arthropoda</taxon>
        <taxon>Hexapoda</taxon>
        <taxon>Insecta</taxon>
        <taxon>Pterygota</taxon>
        <taxon>Neoptera</taxon>
        <taxon>Endopterygota</taxon>
        <taxon>Lepidoptera</taxon>
        <taxon>Glossata</taxon>
        <taxon>Ditrysia</taxon>
        <taxon>Tineoidea</taxon>
        <taxon>Psychidae</taxon>
        <taxon>Oiketicinae</taxon>
        <taxon>Eumeta</taxon>
    </lineage>
</organism>
<accession>A0A4C1Z605</accession>
<dbReference type="AlphaFoldDB" id="A0A4C1Z605"/>
<dbReference type="EMBL" id="BGZK01001655">
    <property type="protein sequence ID" value="GBP84026.1"/>
    <property type="molecule type" value="Genomic_DNA"/>
</dbReference>
<protein>
    <submittedName>
        <fullName evidence="1">Uncharacterized protein</fullName>
    </submittedName>
</protein>
<reference evidence="1 2" key="1">
    <citation type="journal article" date="2019" name="Commun. Biol.">
        <title>The bagworm genome reveals a unique fibroin gene that provides high tensile strength.</title>
        <authorList>
            <person name="Kono N."/>
            <person name="Nakamura H."/>
            <person name="Ohtoshi R."/>
            <person name="Tomita M."/>
            <person name="Numata K."/>
            <person name="Arakawa K."/>
        </authorList>
    </citation>
    <scope>NUCLEOTIDE SEQUENCE [LARGE SCALE GENOMIC DNA]</scope>
</reference>